<dbReference type="AlphaFoldDB" id="A0A2N5V8C4"/>
<evidence type="ECO:0000313" key="1">
    <source>
        <dbReference type="EMBL" id="PLW46252.1"/>
    </source>
</evidence>
<protein>
    <submittedName>
        <fullName evidence="1">Uncharacterized protein</fullName>
    </submittedName>
</protein>
<sequence>MTEEIALILTEGHKAINMGIEEVANTQQKKLGFAPELGTILEETLETIELDKPNNNVAS</sequence>
<evidence type="ECO:0000313" key="2">
    <source>
        <dbReference type="Proteomes" id="UP000235392"/>
    </source>
</evidence>
<dbReference type="Proteomes" id="UP000235392">
    <property type="component" value="Unassembled WGS sequence"/>
</dbReference>
<comment type="caution">
    <text evidence="1">The sequence shown here is derived from an EMBL/GenBank/DDBJ whole genome shotgun (WGS) entry which is preliminary data.</text>
</comment>
<dbReference type="EMBL" id="PGCI01000041">
    <property type="protein sequence ID" value="PLW46252.1"/>
    <property type="molecule type" value="Genomic_DNA"/>
</dbReference>
<name>A0A2N5V8C4_9BASI</name>
<reference evidence="1 2" key="1">
    <citation type="submission" date="2017-11" db="EMBL/GenBank/DDBJ databases">
        <title>De novo assembly and phasing of dikaryotic genomes from two isolates of Puccinia coronata f. sp. avenae, the causal agent of oat crown rust.</title>
        <authorList>
            <person name="Miller M.E."/>
            <person name="Zhang Y."/>
            <person name="Omidvar V."/>
            <person name="Sperschneider J."/>
            <person name="Schwessinger B."/>
            <person name="Raley C."/>
            <person name="Palmer J.M."/>
            <person name="Garnica D."/>
            <person name="Upadhyaya N."/>
            <person name="Rathjen J."/>
            <person name="Taylor J.M."/>
            <person name="Park R.F."/>
            <person name="Dodds P.N."/>
            <person name="Hirsch C.D."/>
            <person name="Kianian S.F."/>
            <person name="Figueroa M."/>
        </authorList>
    </citation>
    <scope>NUCLEOTIDE SEQUENCE [LARGE SCALE GENOMIC DNA]</scope>
    <source>
        <strain evidence="1">12SD80</strain>
    </source>
</reference>
<gene>
    <name evidence="1" type="ORF">PCASD_03727</name>
</gene>
<organism evidence="1 2">
    <name type="scientific">Puccinia coronata f. sp. avenae</name>
    <dbReference type="NCBI Taxonomy" id="200324"/>
    <lineage>
        <taxon>Eukaryota</taxon>
        <taxon>Fungi</taxon>
        <taxon>Dikarya</taxon>
        <taxon>Basidiomycota</taxon>
        <taxon>Pucciniomycotina</taxon>
        <taxon>Pucciniomycetes</taxon>
        <taxon>Pucciniales</taxon>
        <taxon>Pucciniaceae</taxon>
        <taxon>Puccinia</taxon>
    </lineage>
</organism>
<proteinExistence type="predicted"/>
<accession>A0A2N5V8C4</accession>